<reference evidence="2 3" key="2">
    <citation type="submission" date="2018-11" db="EMBL/GenBank/DDBJ databases">
        <authorList>
            <consortium name="Pathogen Informatics"/>
        </authorList>
    </citation>
    <scope>NUCLEOTIDE SEQUENCE [LARGE SCALE GENOMIC DNA]</scope>
</reference>
<gene>
    <name evidence="2" type="ORF">GPUH_LOCUS22965</name>
</gene>
<feature type="region of interest" description="Disordered" evidence="1">
    <location>
        <begin position="1"/>
        <end position="59"/>
    </location>
</feature>
<dbReference type="OrthoDB" id="1733656at2759"/>
<evidence type="ECO:0000313" key="3">
    <source>
        <dbReference type="Proteomes" id="UP000271098"/>
    </source>
</evidence>
<evidence type="ECO:0000313" key="2">
    <source>
        <dbReference type="EMBL" id="VDN40789.1"/>
    </source>
</evidence>
<proteinExistence type="predicted"/>
<accession>A0A183EPS3</accession>
<evidence type="ECO:0000256" key="1">
    <source>
        <dbReference type="SAM" id="MobiDB-lite"/>
    </source>
</evidence>
<dbReference type="AlphaFoldDB" id="A0A183EPS3"/>
<organism evidence="4">
    <name type="scientific">Gongylonema pulchrum</name>
    <dbReference type="NCBI Taxonomy" id="637853"/>
    <lineage>
        <taxon>Eukaryota</taxon>
        <taxon>Metazoa</taxon>
        <taxon>Ecdysozoa</taxon>
        <taxon>Nematoda</taxon>
        <taxon>Chromadorea</taxon>
        <taxon>Rhabditida</taxon>
        <taxon>Spirurina</taxon>
        <taxon>Spiruromorpha</taxon>
        <taxon>Spiruroidea</taxon>
        <taxon>Gongylonematidae</taxon>
        <taxon>Gongylonema</taxon>
    </lineage>
</organism>
<feature type="region of interest" description="Disordered" evidence="1">
    <location>
        <begin position="73"/>
        <end position="112"/>
    </location>
</feature>
<evidence type="ECO:0000313" key="4">
    <source>
        <dbReference type="WBParaSite" id="GPUH_0002299201-mRNA-1"/>
    </source>
</evidence>
<feature type="compositionally biased region" description="Polar residues" evidence="1">
    <location>
        <begin position="90"/>
        <end position="107"/>
    </location>
</feature>
<dbReference type="EMBL" id="UYRT01096425">
    <property type="protein sequence ID" value="VDN40789.1"/>
    <property type="molecule type" value="Genomic_DNA"/>
</dbReference>
<keyword evidence="3" id="KW-1185">Reference proteome</keyword>
<protein>
    <submittedName>
        <fullName evidence="2 4">Uncharacterized protein</fullName>
    </submittedName>
</protein>
<reference evidence="4" key="1">
    <citation type="submission" date="2016-06" db="UniProtKB">
        <authorList>
            <consortium name="WormBaseParasite"/>
        </authorList>
    </citation>
    <scope>IDENTIFICATION</scope>
</reference>
<dbReference type="Proteomes" id="UP000271098">
    <property type="component" value="Unassembled WGS sequence"/>
</dbReference>
<feature type="compositionally biased region" description="Low complexity" evidence="1">
    <location>
        <begin position="79"/>
        <end position="89"/>
    </location>
</feature>
<name>A0A183EPS3_9BILA</name>
<sequence length="169" mass="18041">MSDQLPDEDFQRIGSSAHRVGSSGDFSEAPPPPPSVPNTSREALRGSERTPVITSPTGSDFAQTVSIHIIADPTIDNQTSFPSSPSTSTDRSQLTQPIFDPANSSAPNADAVPPTQPFCLPPVPDFNQETLYTAAESSQAGNVFSGPSHIHSSFFFCNEHFFTLFTVGL</sequence>
<dbReference type="WBParaSite" id="GPUH_0002299201-mRNA-1">
    <property type="protein sequence ID" value="GPUH_0002299201-mRNA-1"/>
    <property type="gene ID" value="GPUH_0002299201"/>
</dbReference>